<evidence type="ECO:0000313" key="3">
    <source>
        <dbReference type="Proteomes" id="UP000235653"/>
    </source>
</evidence>
<dbReference type="EMBL" id="JQAN02000006">
    <property type="protein sequence ID" value="PPD58927.1"/>
    <property type="molecule type" value="Genomic_DNA"/>
</dbReference>
<dbReference type="InterPro" id="IPR024264">
    <property type="entry name" value="DUF3786"/>
</dbReference>
<comment type="caution">
    <text evidence="2">The sequence shown here is derived from an EMBL/GenBank/DDBJ whole genome shotgun (WGS) entry which is preliminary data.</text>
</comment>
<feature type="domain" description="DUF3786" evidence="1">
    <location>
        <begin position="38"/>
        <end position="209"/>
    </location>
</feature>
<gene>
    <name evidence="2" type="ORF">JP09_003420</name>
</gene>
<dbReference type="OrthoDB" id="159408at2"/>
<evidence type="ECO:0000259" key="1">
    <source>
        <dbReference type="Pfam" id="PF12654"/>
    </source>
</evidence>
<organism evidence="2 3">
    <name type="scientific">Dehalogenimonas etheniformans</name>
    <dbReference type="NCBI Taxonomy" id="1536648"/>
    <lineage>
        <taxon>Bacteria</taxon>
        <taxon>Bacillati</taxon>
        <taxon>Chloroflexota</taxon>
        <taxon>Dehalococcoidia</taxon>
        <taxon>Dehalococcoidales</taxon>
        <taxon>Dehalococcoidaceae</taxon>
        <taxon>Dehalogenimonas</taxon>
    </lineage>
</organism>
<evidence type="ECO:0000313" key="2">
    <source>
        <dbReference type="EMBL" id="PPD58927.1"/>
    </source>
</evidence>
<keyword evidence="3" id="KW-1185">Reference proteome</keyword>
<protein>
    <submittedName>
        <fullName evidence="2">DUF3786 domain-containing protein</fullName>
    </submittedName>
</protein>
<reference evidence="2 3" key="1">
    <citation type="journal article" date="2017" name="ISME J.">
        <title>Grape pomace compost harbors organohalide-respiring Dehalogenimonas species with novel reductive dehalogenase genes.</title>
        <authorList>
            <person name="Yang Y."/>
            <person name="Higgins S.A."/>
            <person name="Yan J."/>
            <person name="Simsir B."/>
            <person name="Chourey K."/>
            <person name="Iyer R."/>
            <person name="Hettich R.L."/>
            <person name="Baldwin B."/>
            <person name="Ogles D.M."/>
            <person name="Loffler F.E."/>
        </authorList>
    </citation>
    <scope>NUCLEOTIDE SEQUENCE [LARGE SCALE GENOMIC DNA]</scope>
    <source>
        <strain evidence="2 3">GP</strain>
    </source>
</reference>
<sequence>MNRGHMNRMPNLPSPPGYETAYAQSYQLAFDRLAESDPVILCQRTGASLTPDSKLELAFLNTQVIVEIKQRTLDAPGHPLSITDKLPILHYLVTASGRPKTGKSISFKDLPEGAGYFPTFYKRAIGPVVHKFGNAHGDLAAAALKLGGNPIDLGDVGVSIPVFPKISIDWILWRGDGVLPPEGSILFDSSVTGYLPVEDIAVLCHSIANRLCENKAEL</sequence>
<dbReference type="Proteomes" id="UP000235653">
    <property type="component" value="Unassembled WGS sequence"/>
</dbReference>
<proteinExistence type="predicted"/>
<accession>A0A2P5P9G3</accession>
<name>A0A2P5P9G3_9CHLR</name>
<dbReference type="AlphaFoldDB" id="A0A2P5P9G3"/>
<dbReference type="Pfam" id="PF12654">
    <property type="entry name" value="DUF3786"/>
    <property type="match status" value="1"/>
</dbReference>